<organism evidence="2 3">
    <name type="scientific">Synaphobranchus kaupii</name>
    <name type="common">Kaup's arrowtooth eel</name>
    <dbReference type="NCBI Taxonomy" id="118154"/>
    <lineage>
        <taxon>Eukaryota</taxon>
        <taxon>Metazoa</taxon>
        <taxon>Chordata</taxon>
        <taxon>Craniata</taxon>
        <taxon>Vertebrata</taxon>
        <taxon>Euteleostomi</taxon>
        <taxon>Actinopterygii</taxon>
        <taxon>Neopterygii</taxon>
        <taxon>Teleostei</taxon>
        <taxon>Anguilliformes</taxon>
        <taxon>Synaphobranchidae</taxon>
        <taxon>Synaphobranchus</taxon>
    </lineage>
</organism>
<gene>
    <name evidence="2" type="ORF">SKAU_G00390390</name>
</gene>
<feature type="region of interest" description="Disordered" evidence="1">
    <location>
        <begin position="93"/>
        <end position="117"/>
    </location>
</feature>
<feature type="compositionally biased region" description="Basic and acidic residues" evidence="1">
    <location>
        <begin position="95"/>
        <end position="117"/>
    </location>
</feature>
<reference evidence="2" key="1">
    <citation type="journal article" date="2023" name="Science">
        <title>Genome structures resolve the early diversification of teleost fishes.</title>
        <authorList>
            <person name="Parey E."/>
            <person name="Louis A."/>
            <person name="Montfort J."/>
            <person name="Bouchez O."/>
            <person name="Roques C."/>
            <person name="Iampietro C."/>
            <person name="Lluch J."/>
            <person name="Castinel A."/>
            <person name="Donnadieu C."/>
            <person name="Desvignes T."/>
            <person name="Floi Bucao C."/>
            <person name="Jouanno E."/>
            <person name="Wen M."/>
            <person name="Mejri S."/>
            <person name="Dirks R."/>
            <person name="Jansen H."/>
            <person name="Henkel C."/>
            <person name="Chen W.J."/>
            <person name="Zahm M."/>
            <person name="Cabau C."/>
            <person name="Klopp C."/>
            <person name="Thompson A.W."/>
            <person name="Robinson-Rechavi M."/>
            <person name="Braasch I."/>
            <person name="Lecointre G."/>
            <person name="Bobe J."/>
            <person name="Postlethwait J.H."/>
            <person name="Berthelot C."/>
            <person name="Roest Crollius H."/>
            <person name="Guiguen Y."/>
        </authorList>
    </citation>
    <scope>NUCLEOTIDE SEQUENCE</scope>
    <source>
        <strain evidence="2">WJC10195</strain>
    </source>
</reference>
<comment type="caution">
    <text evidence="2">The sequence shown here is derived from an EMBL/GenBank/DDBJ whole genome shotgun (WGS) entry which is preliminary data.</text>
</comment>
<evidence type="ECO:0000313" key="3">
    <source>
        <dbReference type="Proteomes" id="UP001152622"/>
    </source>
</evidence>
<accession>A0A9Q1EBF7</accession>
<name>A0A9Q1EBF7_SYNKA</name>
<evidence type="ECO:0000313" key="2">
    <source>
        <dbReference type="EMBL" id="KAJ8335697.1"/>
    </source>
</evidence>
<dbReference type="EMBL" id="JAINUF010000020">
    <property type="protein sequence ID" value="KAJ8335697.1"/>
    <property type="molecule type" value="Genomic_DNA"/>
</dbReference>
<protein>
    <submittedName>
        <fullName evidence="2">Uncharacterized protein</fullName>
    </submittedName>
</protein>
<evidence type="ECO:0000256" key="1">
    <source>
        <dbReference type="SAM" id="MobiDB-lite"/>
    </source>
</evidence>
<sequence>MKRRSCSLPGCPRPGAWPVLFCREAEKQNDEEQHVYSRRCLRGRDGAPSAARLDSALLPARKTGLLNPARIIASDGRKGRPTGEKGTLLILVSESKGERGAEEGNRQKDGRGARELKGPGLDEVFRILRQSASRL</sequence>
<keyword evidence="3" id="KW-1185">Reference proteome</keyword>
<dbReference type="AlphaFoldDB" id="A0A9Q1EBF7"/>
<proteinExistence type="predicted"/>
<dbReference type="Proteomes" id="UP001152622">
    <property type="component" value="Chromosome 20"/>
</dbReference>